<dbReference type="WBParaSite" id="HPLM_0001011301-mRNA-1">
    <property type="protein sequence ID" value="HPLM_0001011301-mRNA-1"/>
    <property type="gene ID" value="HPLM_0001011301"/>
</dbReference>
<protein>
    <submittedName>
        <fullName evidence="4">Fork-head domain-containing protein</fullName>
    </submittedName>
</protein>
<name>A0A0N4WGY5_HAEPC</name>
<feature type="compositionally biased region" description="Polar residues" evidence="1">
    <location>
        <begin position="168"/>
        <end position="179"/>
    </location>
</feature>
<evidence type="ECO:0000313" key="4">
    <source>
        <dbReference type="WBParaSite" id="HPLM_0001011301-mRNA-1"/>
    </source>
</evidence>
<evidence type="ECO:0000313" key="2">
    <source>
        <dbReference type="EMBL" id="VDO39233.1"/>
    </source>
</evidence>
<dbReference type="Proteomes" id="UP000268014">
    <property type="component" value="Unassembled WGS sequence"/>
</dbReference>
<reference evidence="2 3" key="2">
    <citation type="submission" date="2018-11" db="EMBL/GenBank/DDBJ databases">
        <authorList>
            <consortium name="Pathogen Informatics"/>
        </authorList>
    </citation>
    <scope>NUCLEOTIDE SEQUENCE [LARGE SCALE GENOMIC DNA]</scope>
    <source>
        <strain evidence="2 3">MHpl1</strain>
    </source>
</reference>
<evidence type="ECO:0000313" key="3">
    <source>
        <dbReference type="Proteomes" id="UP000268014"/>
    </source>
</evidence>
<feature type="compositionally biased region" description="Polar residues" evidence="1">
    <location>
        <begin position="136"/>
        <end position="148"/>
    </location>
</feature>
<dbReference type="OrthoDB" id="5875803at2759"/>
<keyword evidence="3" id="KW-1185">Reference proteome</keyword>
<organism evidence="4">
    <name type="scientific">Haemonchus placei</name>
    <name type="common">Barber's pole worm</name>
    <dbReference type="NCBI Taxonomy" id="6290"/>
    <lineage>
        <taxon>Eukaryota</taxon>
        <taxon>Metazoa</taxon>
        <taxon>Ecdysozoa</taxon>
        <taxon>Nematoda</taxon>
        <taxon>Chromadorea</taxon>
        <taxon>Rhabditida</taxon>
        <taxon>Rhabditina</taxon>
        <taxon>Rhabditomorpha</taxon>
        <taxon>Strongyloidea</taxon>
        <taxon>Trichostrongylidae</taxon>
        <taxon>Haemonchus</taxon>
    </lineage>
</organism>
<proteinExistence type="predicted"/>
<dbReference type="AlphaFoldDB" id="A0A0N4WGY5"/>
<dbReference type="EMBL" id="UZAF01017217">
    <property type="protein sequence ID" value="VDO39233.1"/>
    <property type="molecule type" value="Genomic_DNA"/>
</dbReference>
<reference evidence="4" key="1">
    <citation type="submission" date="2017-02" db="UniProtKB">
        <authorList>
            <consortium name="WormBaseParasite"/>
        </authorList>
    </citation>
    <scope>IDENTIFICATION</scope>
</reference>
<gene>
    <name evidence="2" type="ORF">HPLM_LOCUS10105</name>
</gene>
<feature type="region of interest" description="Disordered" evidence="1">
    <location>
        <begin position="168"/>
        <end position="190"/>
    </location>
</feature>
<evidence type="ECO:0000256" key="1">
    <source>
        <dbReference type="SAM" id="MobiDB-lite"/>
    </source>
</evidence>
<accession>A0A0N4WGY5</accession>
<feature type="region of interest" description="Disordered" evidence="1">
    <location>
        <begin position="126"/>
        <end position="148"/>
    </location>
</feature>
<sequence length="279" mass="31510">MNPMELVMKIIDHEELAPATVIELWRKYSSKMGKAWYSILERPGLIFKRLRSHLFDGIAWKRTRKQSKMQSHQDDIEERVEEDSAVSAIPRGSLARGSIWTLRAAIQHMPELAGALIHEVLQASTGRESLKPSEEPTAQSPTEITNPESKNKFHAFCVHIFMKMQSHGSSQQGSAYGTSQPPPKSQFDDEEQQILSNLPWIKVRLLQLELGCTESFKRVKIKPRGVRRSRLRDAPPHSTSFQDRSGGSNAFVAYTMTCGGQLMFKLVLLSSRTSPVPIK</sequence>